<dbReference type="GO" id="GO:0050614">
    <property type="term" value="F:Delta24-sterol reductase activity"/>
    <property type="evidence" value="ECO:0007669"/>
    <property type="project" value="UniProtKB-EC"/>
</dbReference>
<evidence type="ECO:0000256" key="1">
    <source>
        <dbReference type="ARBA" id="ARBA00004167"/>
    </source>
</evidence>
<sequence>MDTHKFEVREIAKRVRDFHRAKKPFRMYHGSSYNTHSSGYNSRTMIDITHLRHILAINTMRNCAVVEPNVSMGQLVKETLKYRLIPIVVPSFRSITVGGAFSGIAAESSSYKSGYFSQSVTRVEVVLGNGDRVKVSCEEHQELFSGLAGGLGTFGIVTLLEVSLMPAMERIEITYSLIPDSGGRDETIAACQKAIGNPKYEFVDGMIFKPPSPIYAVIVQGRMTDESPRKTSPRKDSWFYLHAATRPIETWNSPTYTEILPIADYLFRYDCGAYWLGKLALGIFPCNSVTKKLISPWLRADRIVTALHKAGHTQHLIIQDAVLPIENADKFIHYLEDRVQIYPLWLCPVRVNSISIMQQHPQSADILINIGIRGCPDDTLMEYDRFKTMSQHIESRIGELGGLKWLYPPVFCTEEEFWKIHDLGKYNELREKNHAGLLLNVYEKVRARGKIRKSNWTT</sequence>
<dbReference type="GO" id="GO:0008202">
    <property type="term" value="P:steroid metabolic process"/>
    <property type="evidence" value="ECO:0007669"/>
    <property type="project" value="TreeGrafter"/>
</dbReference>
<reference evidence="8" key="1">
    <citation type="journal article" date="2020" name="Stud. Mycol.">
        <title>101 Dothideomycetes genomes: a test case for predicting lifestyles and emergence of pathogens.</title>
        <authorList>
            <person name="Haridas S."/>
            <person name="Albert R."/>
            <person name="Binder M."/>
            <person name="Bloem J."/>
            <person name="Labutti K."/>
            <person name="Salamov A."/>
            <person name="Andreopoulos B."/>
            <person name="Baker S."/>
            <person name="Barry K."/>
            <person name="Bills G."/>
            <person name="Bluhm B."/>
            <person name="Cannon C."/>
            <person name="Castanera R."/>
            <person name="Culley D."/>
            <person name="Daum C."/>
            <person name="Ezra D."/>
            <person name="Gonzalez J."/>
            <person name="Henrissat B."/>
            <person name="Kuo A."/>
            <person name="Liang C."/>
            <person name="Lipzen A."/>
            <person name="Lutzoni F."/>
            <person name="Magnuson J."/>
            <person name="Mondo S."/>
            <person name="Nolan M."/>
            <person name="Ohm R."/>
            <person name="Pangilinan J."/>
            <person name="Park H.-J."/>
            <person name="Ramirez L."/>
            <person name="Alfaro M."/>
            <person name="Sun H."/>
            <person name="Tritt A."/>
            <person name="Yoshinaga Y."/>
            <person name="Zwiers L.-H."/>
            <person name="Turgeon B."/>
            <person name="Goodwin S."/>
            <person name="Spatafora J."/>
            <person name="Crous P."/>
            <person name="Grigoriev I."/>
        </authorList>
    </citation>
    <scope>NUCLEOTIDE SEQUENCE</scope>
    <source>
        <strain evidence="8">CBS 269.34</strain>
    </source>
</reference>
<dbReference type="SUPFAM" id="SSF56176">
    <property type="entry name" value="FAD-binding/transporter-associated domain-like"/>
    <property type="match status" value="1"/>
</dbReference>
<evidence type="ECO:0000256" key="6">
    <source>
        <dbReference type="ARBA" id="ARBA00023136"/>
    </source>
</evidence>
<name>A0A6A6R6X9_9PEZI</name>
<keyword evidence="4" id="KW-1133">Transmembrane helix</keyword>
<dbReference type="PANTHER" id="PTHR10801">
    <property type="entry name" value="24-DEHYDROCHOLESTEROL REDUCTASE"/>
    <property type="match status" value="1"/>
</dbReference>
<dbReference type="Gene3D" id="3.30.465.10">
    <property type="match status" value="1"/>
</dbReference>
<dbReference type="GO" id="GO:0000246">
    <property type="term" value="F:Delta24(24-1) sterol reductase activity"/>
    <property type="evidence" value="ECO:0007669"/>
    <property type="project" value="TreeGrafter"/>
</dbReference>
<keyword evidence="6" id="KW-0472">Membrane</keyword>
<evidence type="ECO:0000256" key="2">
    <source>
        <dbReference type="ARBA" id="ARBA00012405"/>
    </source>
</evidence>
<dbReference type="InterPro" id="IPR016166">
    <property type="entry name" value="FAD-bd_PCMH"/>
</dbReference>
<dbReference type="GO" id="GO:0016020">
    <property type="term" value="C:membrane"/>
    <property type="evidence" value="ECO:0007669"/>
    <property type="project" value="UniProtKB-SubCell"/>
</dbReference>
<evidence type="ECO:0000313" key="9">
    <source>
        <dbReference type="Proteomes" id="UP000799750"/>
    </source>
</evidence>
<dbReference type="Proteomes" id="UP000799750">
    <property type="component" value="Unassembled WGS sequence"/>
</dbReference>
<accession>A0A6A6R6X9</accession>
<keyword evidence="9" id="KW-1185">Reference proteome</keyword>
<dbReference type="GO" id="GO:0005737">
    <property type="term" value="C:cytoplasm"/>
    <property type="evidence" value="ECO:0007669"/>
    <property type="project" value="TreeGrafter"/>
</dbReference>
<dbReference type="AlphaFoldDB" id="A0A6A6R6X9"/>
<dbReference type="OrthoDB" id="3780024at2759"/>
<dbReference type="InterPro" id="IPR006094">
    <property type="entry name" value="Oxid_FAD_bind_N"/>
</dbReference>
<dbReference type="InterPro" id="IPR016169">
    <property type="entry name" value="FAD-bd_PCMH_sub2"/>
</dbReference>
<keyword evidence="3" id="KW-0812">Transmembrane</keyword>
<comment type="subcellular location">
    <subcellularLocation>
        <location evidence="1">Membrane</location>
        <topology evidence="1">Single-pass membrane protein</topology>
    </subcellularLocation>
</comment>
<dbReference type="Pfam" id="PF01565">
    <property type="entry name" value="FAD_binding_4"/>
    <property type="match status" value="1"/>
</dbReference>
<feature type="domain" description="FAD-binding PCMH-type" evidence="7">
    <location>
        <begin position="1"/>
        <end position="167"/>
    </location>
</feature>
<evidence type="ECO:0000259" key="7">
    <source>
        <dbReference type="PROSITE" id="PS51387"/>
    </source>
</evidence>
<dbReference type="EMBL" id="MU004183">
    <property type="protein sequence ID" value="KAF2500124.1"/>
    <property type="molecule type" value="Genomic_DNA"/>
</dbReference>
<evidence type="ECO:0000313" key="8">
    <source>
        <dbReference type="EMBL" id="KAF2500124.1"/>
    </source>
</evidence>
<gene>
    <name evidence="8" type="ORF">BU16DRAFT_547092</name>
</gene>
<evidence type="ECO:0000256" key="5">
    <source>
        <dbReference type="ARBA" id="ARBA00023002"/>
    </source>
</evidence>
<dbReference type="InterPro" id="IPR040165">
    <property type="entry name" value="Diminuto-like"/>
</dbReference>
<dbReference type="EC" id="1.3.1.72" evidence="2"/>
<evidence type="ECO:0000256" key="4">
    <source>
        <dbReference type="ARBA" id="ARBA00022989"/>
    </source>
</evidence>
<dbReference type="PROSITE" id="PS51387">
    <property type="entry name" value="FAD_PCMH"/>
    <property type="match status" value="1"/>
</dbReference>
<protein>
    <recommendedName>
        <fullName evidence="2">Delta(24)-sterol reductase</fullName>
        <ecNumber evidence="2">1.3.1.72</ecNumber>
    </recommendedName>
</protein>
<dbReference type="GO" id="GO:0071949">
    <property type="term" value="F:FAD binding"/>
    <property type="evidence" value="ECO:0007669"/>
    <property type="project" value="InterPro"/>
</dbReference>
<organism evidence="8 9">
    <name type="scientific">Lophium mytilinum</name>
    <dbReference type="NCBI Taxonomy" id="390894"/>
    <lineage>
        <taxon>Eukaryota</taxon>
        <taxon>Fungi</taxon>
        <taxon>Dikarya</taxon>
        <taxon>Ascomycota</taxon>
        <taxon>Pezizomycotina</taxon>
        <taxon>Dothideomycetes</taxon>
        <taxon>Pleosporomycetidae</taxon>
        <taxon>Mytilinidiales</taxon>
        <taxon>Mytilinidiaceae</taxon>
        <taxon>Lophium</taxon>
    </lineage>
</organism>
<proteinExistence type="predicted"/>
<dbReference type="PANTHER" id="PTHR10801:SF0">
    <property type="entry name" value="DELTA(24)-STEROL REDUCTASE"/>
    <property type="match status" value="1"/>
</dbReference>
<evidence type="ECO:0000256" key="3">
    <source>
        <dbReference type="ARBA" id="ARBA00022692"/>
    </source>
</evidence>
<dbReference type="InterPro" id="IPR036318">
    <property type="entry name" value="FAD-bd_PCMH-like_sf"/>
</dbReference>
<keyword evidence="5" id="KW-0560">Oxidoreductase</keyword>